<keyword evidence="3" id="KW-1185">Reference proteome</keyword>
<accession>A0AA88H702</accession>
<organism evidence="2 3">
    <name type="scientific">Naegleria lovaniensis</name>
    <name type="common">Amoeba</name>
    <dbReference type="NCBI Taxonomy" id="51637"/>
    <lineage>
        <taxon>Eukaryota</taxon>
        <taxon>Discoba</taxon>
        <taxon>Heterolobosea</taxon>
        <taxon>Tetramitia</taxon>
        <taxon>Eutetramitia</taxon>
        <taxon>Vahlkampfiidae</taxon>
        <taxon>Naegleria</taxon>
    </lineage>
</organism>
<gene>
    <name evidence="2" type="ORF">C9374_007193</name>
</gene>
<evidence type="ECO:0000313" key="3">
    <source>
        <dbReference type="Proteomes" id="UP000816034"/>
    </source>
</evidence>
<keyword evidence="1" id="KW-0812">Transmembrane</keyword>
<dbReference type="Proteomes" id="UP000816034">
    <property type="component" value="Unassembled WGS sequence"/>
</dbReference>
<protein>
    <submittedName>
        <fullName evidence="2">Uncharacterized protein</fullName>
    </submittedName>
</protein>
<reference evidence="2 3" key="1">
    <citation type="journal article" date="2018" name="BMC Genomics">
        <title>The genome of Naegleria lovaniensis, the basis for a comparative approach to unravel pathogenicity factors of the human pathogenic amoeba N. fowleri.</title>
        <authorList>
            <person name="Liechti N."/>
            <person name="Schurch N."/>
            <person name="Bruggmann R."/>
            <person name="Wittwer M."/>
        </authorList>
    </citation>
    <scope>NUCLEOTIDE SEQUENCE [LARGE SCALE GENOMIC DNA]</scope>
    <source>
        <strain evidence="2 3">ATCC 30569</strain>
    </source>
</reference>
<name>A0AA88H702_NAELO</name>
<dbReference type="EMBL" id="PYSW02000002">
    <property type="protein sequence ID" value="KAG2393662.1"/>
    <property type="molecule type" value="Genomic_DNA"/>
</dbReference>
<dbReference type="RefSeq" id="XP_044555556.1">
    <property type="nucleotide sequence ID" value="XM_044697137.1"/>
</dbReference>
<keyword evidence="1" id="KW-0472">Membrane</keyword>
<dbReference type="GeneID" id="68099647"/>
<evidence type="ECO:0000313" key="2">
    <source>
        <dbReference type="EMBL" id="KAG2393662.1"/>
    </source>
</evidence>
<keyword evidence="1" id="KW-1133">Transmembrane helix</keyword>
<evidence type="ECO:0000256" key="1">
    <source>
        <dbReference type="SAM" id="Phobius"/>
    </source>
</evidence>
<sequence length="259" mass="28877">MQSGQKNYYFIQTNSGKALSDFRATIFFKSNLKRLGVLDVIDIYFPVVIDFTIITPPPNQNFTLQAEMTLASDSTSWNPKSTFIGNDRVFVKVSSTSYALLENNHLTVMDAYLCCFKQFVASLPKDTGCLQYNSDTMDVWKKIISSSTTVNAELSTKIHPFSNTNYAFGFSFQISSSLFPEKLSQTASSCFVQAKVGTTTPLSKRNRLEEPSTLQASLFLVDLSQKRSNSSLASSLRRNVVLWNLMSACVVFAVLLFSS</sequence>
<proteinExistence type="predicted"/>
<dbReference type="AlphaFoldDB" id="A0AA88H702"/>
<comment type="caution">
    <text evidence="2">The sequence shown here is derived from an EMBL/GenBank/DDBJ whole genome shotgun (WGS) entry which is preliminary data.</text>
</comment>
<feature type="transmembrane region" description="Helical" evidence="1">
    <location>
        <begin position="240"/>
        <end position="258"/>
    </location>
</feature>